<name>A0ABT0H3Q1_9FLAO</name>
<evidence type="ECO:0000313" key="1">
    <source>
        <dbReference type="EMBL" id="MCK8479009.1"/>
    </source>
</evidence>
<dbReference type="Proteomes" id="UP001203687">
    <property type="component" value="Unassembled WGS sequence"/>
</dbReference>
<dbReference type="RefSeq" id="WP_248411446.1">
    <property type="nucleotide sequence ID" value="NZ_JALPQF010000001.1"/>
</dbReference>
<reference evidence="1" key="1">
    <citation type="submission" date="2022-04" db="EMBL/GenBank/DDBJ databases">
        <authorList>
            <person name="Ren T."/>
        </authorList>
    </citation>
    <scope>NUCLEOTIDE SEQUENCE</scope>
    <source>
        <strain evidence="1">F63249</strain>
    </source>
</reference>
<keyword evidence="2" id="KW-1185">Reference proteome</keyword>
<sequence length="773" mass="87592">MLDLSKPYGVYKNIIFYGDHEQEKVVYYLPNEVGLAPVIHEDNESSFDFFLQIFREGTAIKGGLEALEDTSGAIMSLGVQCIANEALLEEARDILIDQHHLPEDFFFALPEWTDGSIDLIALDTTTQDEDTISEDAFVESVIGSKKPSLMSSDLKAVFNVRLDRKGASLIAGALQGERSSVGGVLYDLKLKAMRPALDMTIEADLDRCHKKVTHAIAAGAAIKYGELTVSAKAEFEFIKEKLIEDGDIKVNVLSQVTDPDTKKMIDEMIKEFTDKVMRELFSPYVSPEFPDLPSGVPNPTPGDGILIGAAYKFQQKKLFHNKKISVDYRQRSATLKTHNPQSHLWLIGNQIKDEIEKYTQTVVFGDLWRENHLEVNLLHDFNKVDDDLLSAEVLIWRKKDGKKETVGQDGFKIPNDASPLTSFTITKNNQEQQDIAWITEADEPAGYYYQVKFTYRQDIENIHSPTTIFSDVVFSSSQDLVIIPQVLVPLKVFNFRLGHIDADKIKGVDVFIRSKDLEGKQLNQEILSLSETHNEVIWKVRNHPESNAYIEEERHFYFSDGRPNLKENAVALIDEELIIADPFEFKNVTIIPVTIGANPDKHLEIMLEVTYKSSEDDFEFNQRFKSKAPDFSLDEISIPVLEKGDTVAYTFTVITTDGELLVLEEGKTTGGPLILKIQDIIPDQGLLIRWDGPSFESEDLDYVRVEFKLEHEDGTEEKLPKKEFSGDGIPEPIHYTYEGEGKLLFKITKRYIDGRKEKTNYNEVTTKEIIIKP</sequence>
<evidence type="ECO:0000313" key="2">
    <source>
        <dbReference type="Proteomes" id="UP001203687"/>
    </source>
</evidence>
<gene>
    <name evidence="1" type="ORF">MUY34_00175</name>
</gene>
<protein>
    <submittedName>
        <fullName evidence="1">Uncharacterized protein</fullName>
    </submittedName>
</protein>
<proteinExistence type="predicted"/>
<accession>A0ABT0H3Q1</accession>
<dbReference type="EMBL" id="JALPQF010000001">
    <property type="protein sequence ID" value="MCK8479009.1"/>
    <property type="molecule type" value="Genomic_DNA"/>
</dbReference>
<organism evidence="1 2">
    <name type="scientific">Psychroserpens algicola</name>
    <dbReference type="NCBI Taxonomy" id="1719034"/>
    <lineage>
        <taxon>Bacteria</taxon>
        <taxon>Pseudomonadati</taxon>
        <taxon>Bacteroidota</taxon>
        <taxon>Flavobacteriia</taxon>
        <taxon>Flavobacteriales</taxon>
        <taxon>Flavobacteriaceae</taxon>
        <taxon>Psychroserpens</taxon>
    </lineage>
</organism>
<comment type="caution">
    <text evidence="1">The sequence shown here is derived from an EMBL/GenBank/DDBJ whole genome shotgun (WGS) entry which is preliminary data.</text>
</comment>